<proteinExistence type="inferred from homology"/>
<dbReference type="RefSeq" id="WP_163104482.1">
    <property type="nucleotide sequence ID" value="NZ_JAAAWO010000001.1"/>
</dbReference>
<evidence type="ECO:0000256" key="2">
    <source>
        <dbReference type="ARBA" id="ARBA00008639"/>
    </source>
</evidence>
<evidence type="ECO:0000256" key="4">
    <source>
        <dbReference type="PIRSR" id="PIRSR006278-1"/>
    </source>
</evidence>
<evidence type="ECO:0000256" key="5">
    <source>
        <dbReference type="PIRSR" id="PIRSR006278-2"/>
    </source>
</evidence>
<dbReference type="InterPro" id="IPR027278">
    <property type="entry name" value="ACCD_DCysDesulf"/>
</dbReference>
<sequence>MNDQLWQLPPVNKLTTLEQTLTQPSPLELFTPDWPGAEDVTIYVKRDDKIHPVVSGNKWRKLKQFIYDYAEQYLDGAEFEEELPQNADEDSPDAEESSIIAEGSSLTAEGSSFTAKGSVRLISFGGGFSNHLHALGYVCHTLGIPLSAIIRGDYSATPTAMISDLTSWNVDIEYVDRITYKKRDSAEYLNSLKERFSPAIIIPEGGSQKQAIEGVAELVSEIAEALATNHNTEFDTIIAPVASGATMGGIVSALTPNQHAIGIGVLKGQDYLESLVNQFLPPAILTKKIVTKELMTKELAAKAPAINVEENKAISNWHINHKYHCGGYAKAPPYLKTFCENFNNAMPFKVEPVYSGKVFFALKDMLKKGTFKSGSKIIVLHTGGLQGAR</sequence>
<keyword evidence="8" id="KW-1185">Reference proteome</keyword>
<evidence type="ECO:0000313" key="7">
    <source>
        <dbReference type="EMBL" id="NDW14055.1"/>
    </source>
</evidence>
<dbReference type="Proteomes" id="UP000471381">
    <property type="component" value="Unassembled WGS sequence"/>
</dbReference>
<evidence type="ECO:0000256" key="3">
    <source>
        <dbReference type="ARBA" id="ARBA00022898"/>
    </source>
</evidence>
<dbReference type="PANTHER" id="PTHR43780:SF2">
    <property type="entry name" value="1-AMINOCYCLOPROPANE-1-CARBOXYLATE DEAMINASE-RELATED"/>
    <property type="match status" value="1"/>
</dbReference>
<feature type="active site" description="Nucleophile" evidence="4">
    <location>
        <position position="129"/>
    </location>
</feature>
<dbReference type="GO" id="GO:0019148">
    <property type="term" value="F:D-cysteine desulfhydrase activity"/>
    <property type="evidence" value="ECO:0007669"/>
    <property type="project" value="TreeGrafter"/>
</dbReference>
<dbReference type="Pfam" id="PF00291">
    <property type="entry name" value="PALP"/>
    <property type="match status" value="1"/>
</dbReference>
<comment type="cofactor">
    <cofactor evidence="1">
        <name>pyridoxal 5'-phosphate</name>
        <dbReference type="ChEBI" id="CHEBI:597326"/>
    </cofactor>
</comment>
<dbReference type="InterPro" id="IPR001926">
    <property type="entry name" value="TrpB-like_PALP"/>
</dbReference>
<name>A0A6N9TDA4_9ALTE</name>
<feature type="modified residue" description="N6-(pyridoxal phosphate)lysine" evidence="5">
    <location>
        <position position="58"/>
    </location>
</feature>
<comment type="similarity">
    <text evidence="2">Belongs to the ACC deaminase/D-cysteine desulfhydrase family.</text>
</comment>
<dbReference type="PANTHER" id="PTHR43780">
    <property type="entry name" value="1-AMINOCYCLOPROPANE-1-CARBOXYLATE DEAMINASE-RELATED"/>
    <property type="match status" value="1"/>
</dbReference>
<dbReference type="InterPro" id="IPR036052">
    <property type="entry name" value="TrpB-like_PALP_sf"/>
</dbReference>
<dbReference type="AlphaFoldDB" id="A0A6N9TDA4"/>
<gene>
    <name evidence="7" type="ORF">GTQ48_00720</name>
</gene>
<keyword evidence="3 5" id="KW-0663">Pyridoxal phosphate</keyword>
<feature type="domain" description="Tryptophan synthase beta chain-like PALP" evidence="6">
    <location>
        <begin position="126"/>
        <end position="383"/>
    </location>
</feature>
<dbReference type="SUPFAM" id="SSF53686">
    <property type="entry name" value="Tryptophan synthase beta subunit-like PLP-dependent enzymes"/>
    <property type="match status" value="1"/>
</dbReference>
<reference evidence="7 8" key="1">
    <citation type="submission" date="2020-01" db="EMBL/GenBank/DDBJ databases">
        <title>Genomes of bacteria type strains.</title>
        <authorList>
            <person name="Chen J."/>
            <person name="Zhu S."/>
            <person name="Yang J."/>
        </authorList>
    </citation>
    <scope>NUCLEOTIDE SEQUENCE [LARGE SCALE GENOMIC DNA]</scope>
    <source>
        <strain evidence="7 8">LMG 24078</strain>
    </source>
</reference>
<dbReference type="Gene3D" id="3.40.50.1100">
    <property type="match status" value="3"/>
</dbReference>
<evidence type="ECO:0000256" key="1">
    <source>
        <dbReference type="ARBA" id="ARBA00001933"/>
    </source>
</evidence>
<organism evidence="7 8">
    <name type="scientific">Alteromonas genovensis</name>
    <dbReference type="NCBI Taxonomy" id="471225"/>
    <lineage>
        <taxon>Bacteria</taxon>
        <taxon>Pseudomonadati</taxon>
        <taxon>Pseudomonadota</taxon>
        <taxon>Gammaproteobacteria</taxon>
        <taxon>Alteromonadales</taxon>
        <taxon>Alteromonadaceae</taxon>
        <taxon>Alteromonas/Salinimonas group</taxon>
        <taxon>Alteromonas</taxon>
    </lineage>
</organism>
<evidence type="ECO:0000259" key="6">
    <source>
        <dbReference type="Pfam" id="PF00291"/>
    </source>
</evidence>
<dbReference type="PIRSF" id="PIRSF006278">
    <property type="entry name" value="ACCD_DCysDesulf"/>
    <property type="match status" value="1"/>
</dbReference>
<protein>
    <submittedName>
        <fullName evidence="7">Pyridoxal-phosphate dependent enzyme</fullName>
    </submittedName>
</protein>
<dbReference type="EMBL" id="JAAAWO010000001">
    <property type="protein sequence ID" value="NDW14055.1"/>
    <property type="molecule type" value="Genomic_DNA"/>
</dbReference>
<accession>A0A6N9TDA4</accession>
<evidence type="ECO:0000313" key="8">
    <source>
        <dbReference type="Proteomes" id="UP000471381"/>
    </source>
</evidence>
<comment type="caution">
    <text evidence="7">The sequence shown here is derived from an EMBL/GenBank/DDBJ whole genome shotgun (WGS) entry which is preliminary data.</text>
</comment>